<dbReference type="RefSeq" id="XP_502546.1">
    <property type="nucleotide sequence ID" value="XM_502546.1"/>
</dbReference>
<evidence type="ECO:0000313" key="4">
    <source>
        <dbReference type="EMBL" id="RDW26393.1"/>
    </source>
</evidence>
<dbReference type="Proteomes" id="UP000256601">
    <property type="component" value="Unassembled WGS sequence"/>
</dbReference>
<dbReference type="InterPro" id="IPR011431">
    <property type="entry name" value="Trafficking_Pga2"/>
</dbReference>
<proteinExistence type="predicted"/>
<dbReference type="GO" id="GO:0015031">
    <property type="term" value="P:protein transport"/>
    <property type="evidence" value="ECO:0007669"/>
    <property type="project" value="TreeGrafter"/>
</dbReference>
<feature type="compositionally biased region" description="Low complexity" evidence="1">
    <location>
        <begin position="74"/>
        <end position="91"/>
    </location>
</feature>
<name>A0A1D8NDN1_YARLL</name>
<feature type="region of interest" description="Disordered" evidence="1">
    <location>
        <begin position="57"/>
        <end position="93"/>
    </location>
</feature>
<dbReference type="AlphaFoldDB" id="A0A1D8NDN1"/>
<dbReference type="PANTHER" id="PTHR28199:SF1">
    <property type="entry name" value="PROCESSING OF GAS1 AND ALP PROTEIN 2"/>
    <property type="match status" value="1"/>
</dbReference>
<evidence type="ECO:0000313" key="6">
    <source>
        <dbReference type="Proteomes" id="UP000256601"/>
    </source>
</evidence>
<dbReference type="VEuPathDB" id="FungiDB:YALI1_D10022g"/>
<dbReference type="GeneID" id="2910939"/>
<sequence length="137" mass="15699">MLNQITFFNNYTTTDYIRFLIIVAGYILLRPRIMGMVKNYQTKQMIKREREELEKTRAARAKGELEEPEDEKVASSIASGSGSGWGTAARSRANKQKKVLQSAIDKQEEMELVNESDEEIADLLVPEEEAHIFDKKE</sequence>
<evidence type="ECO:0000256" key="2">
    <source>
        <dbReference type="SAM" id="Phobius"/>
    </source>
</evidence>
<keyword evidence="2" id="KW-1133">Transmembrane helix</keyword>
<organism evidence="3 5">
    <name type="scientific">Yarrowia lipolytica</name>
    <name type="common">Candida lipolytica</name>
    <dbReference type="NCBI Taxonomy" id="4952"/>
    <lineage>
        <taxon>Eukaryota</taxon>
        <taxon>Fungi</taxon>
        <taxon>Dikarya</taxon>
        <taxon>Ascomycota</taxon>
        <taxon>Saccharomycotina</taxon>
        <taxon>Dipodascomycetes</taxon>
        <taxon>Dipodascales</taxon>
        <taxon>Dipodascales incertae sedis</taxon>
        <taxon>Yarrowia</taxon>
    </lineage>
</organism>
<feature type="transmembrane region" description="Helical" evidence="2">
    <location>
        <begin position="16"/>
        <end position="33"/>
    </location>
</feature>
<dbReference type="KEGG" id="yli:2910939"/>
<dbReference type="PIRSF" id="PIRSF022909">
    <property type="entry name" value="UCP022909"/>
    <property type="match status" value="1"/>
</dbReference>
<keyword evidence="2" id="KW-0472">Membrane</keyword>
<evidence type="ECO:0000313" key="3">
    <source>
        <dbReference type="EMBL" id="AOW03748.1"/>
    </source>
</evidence>
<dbReference type="EMBL" id="CP017556">
    <property type="protein sequence ID" value="AOW03748.1"/>
    <property type="molecule type" value="Genomic_DNA"/>
</dbReference>
<reference evidence="4 6" key="2">
    <citation type="submission" date="2018-07" db="EMBL/GenBank/DDBJ databases">
        <title>Draft Genome Assemblies for Five Robust Yarrowia lipolytica Strains Exhibiting High Lipid Production and Pentose Sugar Utilization and Sugar Alcohol Secretion from Undetoxified Lignocellulosic Biomass Hydrolysates.</title>
        <authorList>
            <consortium name="DOE Joint Genome Institute"/>
            <person name="Walker C."/>
            <person name="Ryu S."/>
            <person name="Na H."/>
            <person name="Zane M."/>
            <person name="LaButti K."/>
            <person name="Lipzen A."/>
            <person name="Haridas S."/>
            <person name="Barry K."/>
            <person name="Grigoriev I.V."/>
            <person name="Quarterman J."/>
            <person name="Slininger P."/>
            <person name="Dien B."/>
            <person name="Trinh C.T."/>
        </authorList>
    </citation>
    <scope>NUCLEOTIDE SEQUENCE [LARGE SCALE GENOMIC DNA]</scope>
    <source>
        <strain evidence="4 6">YB392</strain>
    </source>
</reference>
<keyword evidence="2" id="KW-0812">Transmembrane</keyword>
<protein>
    <submittedName>
        <fullName evidence="3">Uncharacterized protein</fullName>
    </submittedName>
</protein>
<evidence type="ECO:0000256" key="1">
    <source>
        <dbReference type="SAM" id="MobiDB-lite"/>
    </source>
</evidence>
<dbReference type="Pfam" id="PF07543">
    <property type="entry name" value="PGA2"/>
    <property type="match status" value="1"/>
</dbReference>
<dbReference type="Proteomes" id="UP000182444">
    <property type="component" value="Chromosome 1D"/>
</dbReference>
<dbReference type="VEuPathDB" id="FungiDB:YALI0_D07766g"/>
<evidence type="ECO:0000313" key="5">
    <source>
        <dbReference type="Proteomes" id="UP000182444"/>
    </source>
</evidence>
<reference evidence="3 5" key="1">
    <citation type="journal article" date="2016" name="PLoS ONE">
        <title>Sequence Assembly of Yarrowia lipolytica Strain W29/CLIB89 Shows Transposable Element Diversity.</title>
        <authorList>
            <person name="Magnan C."/>
            <person name="Yu J."/>
            <person name="Chang I."/>
            <person name="Jahn E."/>
            <person name="Kanomata Y."/>
            <person name="Wu J."/>
            <person name="Zeller M."/>
            <person name="Oakes M."/>
            <person name="Baldi P."/>
            <person name="Sandmeyer S."/>
        </authorList>
    </citation>
    <scope>NUCLEOTIDE SEQUENCE [LARGE SCALE GENOMIC DNA]</scope>
    <source>
        <strain evidence="3">CLIB89</strain>
        <strain evidence="5">CLIB89(W29)</strain>
    </source>
</reference>
<gene>
    <name evidence="4" type="ORF">B0I71DRAFT_130879</name>
    <name evidence="3" type="ORF">YALI1_D10022g</name>
</gene>
<dbReference type="OMA" id="GMCERIC"/>
<accession>A0A1D8NDN1</accession>
<dbReference type="PANTHER" id="PTHR28199">
    <property type="entry name" value="PROCESSING OF GAS1 AND ALP PROTEIN 2"/>
    <property type="match status" value="1"/>
</dbReference>
<dbReference type="EMBL" id="KZ858980">
    <property type="protein sequence ID" value="RDW26393.1"/>
    <property type="molecule type" value="Genomic_DNA"/>
</dbReference>
<dbReference type="OrthoDB" id="4227028at2759"/>